<keyword evidence="3" id="KW-1185">Reference proteome</keyword>
<evidence type="ECO:0000313" key="2">
    <source>
        <dbReference type="EMBL" id="MEQ2181529.1"/>
    </source>
</evidence>
<name>A0ABV0PDM0_9TELE</name>
<sequence>MVRQKRIEAIRSQILSKLRLPKAPEPEEAGDKEDIPTTLLSLYNSTKDMLKEQQIEVQNTISPEQEEEEYFAKVLNRFNMTRRILVQPGSSVPSKYARQGWVPGPGSRELPALAGSGRVEDLVQCQTWH</sequence>
<dbReference type="EMBL" id="JAHRIO010070772">
    <property type="protein sequence ID" value="MEQ2181529.1"/>
    <property type="molecule type" value="Genomic_DNA"/>
</dbReference>
<proteinExistence type="predicted"/>
<dbReference type="Proteomes" id="UP001476798">
    <property type="component" value="Unassembled WGS sequence"/>
</dbReference>
<reference evidence="2 3" key="1">
    <citation type="submission" date="2021-06" db="EMBL/GenBank/DDBJ databases">
        <authorList>
            <person name="Palmer J.M."/>
        </authorList>
    </citation>
    <scope>NUCLEOTIDE SEQUENCE [LARGE SCALE GENOMIC DNA]</scope>
    <source>
        <strain evidence="2 3">GA_2019</strain>
        <tissue evidence="2">Muscle</tissue>
    </source>
</reference>
<evidence type="ECO:0000313" key="3">
    <source>
        <dbReference type="Proteomes" id="UP001476798"/>
    </source>
</evidence>
<evidence type="ECO:0000259" key="1">
    <source>
        <dbReference type="Pfam" id="PF00688"/>
    </source>
</evidence>
<feature type="domain" description="TGF-beta propeptide" evidence="1">
    <location>
        <begin position="1"/>
        <end position="81"/>
    </location>
</feature>
<comment type="caution">
    <text evidence="2">The sequence shown here is derived from an EMBL/GenBank/DDBJ whole genome shotgun (WGS) entry which is preliminary data.</text>
</comment>
<organism evidence="2 3">
    <name type="scientific">Goodea atripinnis</name>
    <dbReference type="NCBI Taxonomy" id="208336"/>
    <lineage>
        <taxon>Eukaryota</taxon>
        <taxon>Metazoa</taxon>
        <taxon>Chordata</taxon>
        <taxon>Craniata</taxon>
        <taxon>Vertebrata</taxon>
        <taxon>Euteleostomi</taxon>
        <taxon>Actinopterygii</taxon>
        <taxon>Neopterygii</taxon>
        <taxon>Teleostei</taxon>
        <taxon>Neoteleostei</taxon>
        <taxon>Acanthomorphata</taxon>
        <taxon>Ovalentaria</taxon>
        <taxon>Atherinomorphae</taxon>
        <taxon>Cyprinodontiformes</taxon>
        <taxon>Goodeidae</taxon>
        <taxon>Goodea</taxon>
    </lineage>
</organism>
<protein>
    <recommendedName>
        <fullName evidence="1">TGF-beta propeptide domain-containing protein</fullName>
    </recommendedName>
</protein>
<dbReference type="Gene3D" id="2.60.120.970">
    <property type="match status" value="1"/>
</dbReference>
<dbReference type="Pfam" id="PF00688">
    <property type="entry name" value="TGFb_propeptide"/>
    <property type="match status" value="1"/>
</dbReference>
<dbReference type="InterPro" id="IPR001111">
    <property type="entry name" value="TGF-b_propeptide"/>
</dbReference>
<accession>A0ABV0PDM0</accession>
<gene>
    <name evidence="2" type="ORF">GOODEAATRI_012527</name>
</gene>